<comment type="caution">
    <text evidence="3">The sequence shown here is derived from an EMBL/GenBank/DDBJ whole genome shotgun (WGS) entry which is preliminary data.</text>
</comment>
<keyword evidence="4" id="KW-1185">Reference proteome</keyword>
<evidence type="ECO:0000313" key="4">
    <source>
        <dbReference type="Proteomes" id="UP001528920"/>
    </source>
</evidence>
<dbReference type="Pfam" id="PF13175">
    <property type="entry name" value="AAA_15"/>
    <property type="match status" value="1"/>
</dbReference>
<feature type="domain" description="Endonuclease GajA/Old nuclease/RecF-like AAA" evidence="1">
    <location>
        <begin position="1"/>
        <end position="393"/>
    </location>
</feature>
<dbReference type="SUPFAM" id="SSF52540">
    <property type="entry name" value="P-loop containing nucleoside triphosphate hydrolases"/>
    <property type="match status" value="1"/>
</dbReference>
<dbReference type="CDD" id="cd01026">
    <property type="entry name" value="TOPRIM_OLD"/>
    <property type="match status" value="1"/>
</dbReference>
<accession>A0ABT5VWJ6</accession>
<reference evidence="3 4" key="1">
    <citation type="submission" date="2022-01" db="EMBL/GenBank/DDBJ databases">
        <title>Labilibaculum sp. nov, a marine bacterium isolated from Antarctica.</title>
        <authorList>
            <person name="Dai W."/>
        </authorList>
    </citation>
    <scope>NUCLEOTIDE SEQUENCE [LARGE SCALE GENOMIC DNA]</scope>
    <source>
        <strain evidence="3 4">DW002</strain>
    </source>
</reference>
<organism evidence="3 4">
    <name type="scientific">Paralabilibaculum antarcticum</name>
    <dbReference type="NCBI Taxonomy" id="2912572"/>
    <lineage>
        <taxon>Bacteria</taxon>
        <taxon>Pseudomonadati</taxon>
        <taxon>Bacteroidota</taxon>
        <taxon>Bacteroidia</taxon>
        <taxon>Marinilabiliales</taxon>
        <taxon>Marinifilaceae</taxon>
        <taxon>Paralabilibaculum</taxon>
    </lineage>
</organism>
<feature type="domain" description="OLD protein-like TOPRIM" evidence="2">
    <location>
        <begin position="441"/>
        <end position="508"/>
    </location>
</feature>
<dbReference type="RefSeq" id="WP_275111114.1">
    <property type="nucleotide sequence ID" value="NZ_JAKJSC010000006.1"/>
</dbReference>
<dbReference type="Pfam" id="PF20469">
    <property type="entry name" value="OLD-like_TOPRIM"/>
    <property type="match status" value="1"/>
</dbReference>
<sequence>MFISKVSLVNYRNFANASFKFNEGINTIIGENGSGKTNLFRAIRLLLEDTSYSHAYRLNKDDFNRNLNRVNPDGWKGHWIIISLEFSDISDDEAIQSLFIHRTGDIPDGDSFKCATYNLYFRPKPEIRLQLSELNEGDKEGLNSILANLTIEEHYETFFTGKSIVDFNDPTVYDELVGDFENVKFSFDYDQSKYGVRIPHQLSVSKEVSFTFIKALRDVVSDFHDNRKNPLLQLLKNKSGEIKKADFDPISTLVDTLNSSIEKLPDVQNIRNDIANTINDAVGETYAPSSLSIKSNLSNEAERLLQSLKLFIGEPDESYEGDIHELSLGGANLIFLTLKLLEYKYRKSKETFANFLLIEEPEAHIHTHIQKTLFDNIKYEDTQIIYSTHSTHISEVCNVENMNILAKKKDCAEVYQPSNGLSDAAVTKLERYLDAVRTNLLFAKGVMLVEGDAEEILIPILIREVLGISLDELGISLINIRSTGFENVAQLFHDDRVRRKCAILTDLDAAICDTTPNASDGKKEEKYKTKVRNSDKKGAQRKQSLDLYIKDNEWLNVFYADHTFEVDFIKAGNAHEVGEVIPSVYEKPSIITLANQEINSKNVSLYGKRVLTMANQEGKGWFAIILGEHVTDETYIPNYILEALKFINPDLSKNLIIRFVTYRLDQVIELDDYDFNKLYEAFSNGKIELQELLKTIAEEIELEEFLEDHVLTFLMSL</sequence>
<evidence type="ECO:0000313" key="3">
    <source>
        <dbReference type="EMBL" id="MDE5419782.1"/>
    </source>
</evidence>
<dbReference type="InterPro" id="IPR027417">
    <property type="entry name" value="P-loop_NTPase"/>
</dbReference>
<dbReference type="InterPro" id="IPR034139">
    <property type="entry name" value="TOPRIM_OLD"/>
</dbReference>
<dbReference type="EMBL" id="JAKJSC010000006">
    <property type="protein sequence ID" value="MDE5419782.1"/>
    <property type="molecule type" value="Genomic_DNA"/>
</dbReference>
<evidence type="ECO:0000259" key="2">
    <source>
        <dbReference type="Pfam" id="PF20469"/>
    </source>
</evidence>
<gene>
    <name evidence="3" type="ORF">L3049_17465</name>
</gene>
<dbReference type="PANTHER" id="PTHR43581:SF4">
    <property type="entry name" value="ATP_GTP PHOSPHATASE"/>
    <property type="match status" value="1"/>
</dbReference>
<evidence type="ECO:0000259" key="1">
    <source>
        <dbReference type="Pfam" id="PF13175"/>
    </source>
</evidence>
<dbReference type="Gene3D" id="3.40.50.300">
    <property type="entry name" value="P-loop containing nucleotide triphosphate hydrolases"/>
    <property type="match status" value="1"/>
</dbReference>
<protein>
    <submittedName>
        <fullName evidence="3">AAA family ATPase</fullName>
    </submittedName>
</protein>
<proteinExistence type="predicted"/>
<dbReference type="InterPro" id="IPR041685">
    <property type="entry name" value="AAA_GajA/Old/RecF-like"/>
</dbReference>
<dbReference type="PANTHER" id="PTHR43581">
    <property type="entry name" value="ATP/GTP PHOSPHATASE"/>
    <property type="match status" value="1"/>
</dbReference>
<dbReference type="InterPro" id="IPR051396">
    <property type="entry name" value="Bact_Antivir_Def_Nuclease"/>
</dbReference>
<name>A0ABT5VWJ6_9BACT</name>
<dbReference type="Proteomes" id="UP001528920">
    <property type="component" value="Unassembled WGS sequence"/>
</dbReference>